<evidence type="ECO:0000256" key="3">
    <source>
        <dbReference type="ARBA" id="ARBA00022741"/>
    </source>
</evidence>
<feature type="domain" description="Protein kinase" evidence="9">
    <location>
        <begin position="16"/>
        <end position="317"/>
    </location>
</feature>
<dbReference type="Ensembl" id="ENSNFUT00015033795.1">
    <property type="protein sequence ID" value="ENSNFUP00015032337.1"/>
    <property type="gene ID" value="ENSNFUG00015015779.1"/>
</dbReference>
<keyword evidence="3 6" id="KW-0547">Nucleotide-binding</keyword>
<keyword evidence="11" id="KW-1185">Reference proteome</keyword>
<dbReference type="AlphaFoldDB" id="A0A8C6MCQ9"/>
<evidence type="ECO:0000256" key="8">
    <source>
        <dbReference type="SAM" id="MobiDB-lite"/>
    </source>
</evidence>
<comment type="similarity">
    <text evidence="7">Belongs to the protein kinase superfamily.</text>
</comment>
<dbReference type="GeneTree" id="ENSGT00940000164472"/>
<evidence type="ECO:0000256" key="5">
    <source>
        <dbReference type="ARBA" id="ARBA00022840"/>
    </source>
</evidence>
<dbReference type="GO" id="GO:0004674">
    <property type="term" value="F:protein serine/threonine kinase activity"/>
    <property type="evidence" value="ECO:0007669"/>
    <property type="project" value="UniProtKB-KW"/>
</dbReference>
<dbReference type="GO" id="GO:0045944">
    <property type="term" value="P:positive regulation of transcription by RNA polymerase II"/>
    <property type="evidence" value="ECO:0007669"/>
    <property type="project" value="TreeGrafter"/>
</dbReference>
<protein>
    <recommendedName>
        <fullName evidence="9">Protein kinase domain-containing protein</fullName>
    </recommendedName>
</protein>
<keyword evidence="2" id="KW-0808">Transferase</keyword>
<dbReference type="GO" id="GO:0005737">
    <property type="term" value="C:cytoplasm"/>
    <property type="evidence" value="ECO:0007669"/>
    <property type="project" value="TreeGrafter"/>
</dbReference>
<evidence type="ECO:0000256" key="4">
    <source>
        <dbReference type="ARBA" id="ARBA00022777"/>
    </source>
</evidence>
<dbReference type="InterPro" id="IPR050494">
    <property type="entry name" value="Ser_Thr_dual-spec_kinase"/>
</dbReference>
<dbReference type="GO" id="GO:0042771">
    <property type="term" value="P:intrinsic apoptotic signaling pathway in response to DNA damage by p53 class mediator"/>
    <property type="evidence" value="ECO:0007669"/>
    <property type="project" value="TreeGrafter"/>
</dbReference>
<organism evidence="10 11">
    <name type="scientific">Nothobranchius furzeri</name>
    <name type="common">Turquoise killifish</name>
    <dbReference type="NCBI Taxonomy" id="105023"/>
    <lineage>
        <taxon>Eukaryota</taxon>
        <taxon>Metazoa</taxon>
        <taxon>Chordata</taxon>
        <taxon>Craniata</taxon>
        <taxon>Vertebrata</taxon>
        <taxon>Euteleostomi</taxon>
        <taxon>Actinopterygii</taxon>
        <taxon>Neopterygii</taxon>
        <taxon>Teleostei</taxon>
        <taxon>Neoteleostei</taxon>
        <taxon>Acanthomorphata</taxon>
        <taxon>Ovalentaria</taxon>
        <taxon>Atherinomorphae</taxon>
        <taxon>Cyprinodontiformes</taxon>
        <taxon>Nothobranchiidae</taxon>
        <taxon>Nothobranchius</taxon>
    </lineage>
</organism>
<dbReference type="Pfam" id="PF00069">
    <property type="entry name" value="Pkinase"/>
    <property type="match status" value="1"/>
</dbReference>
<dbReference type="InterPro" id="IPR017441">
    <property type="entry name" value="Protein_kinase_ATP_BS"/>
</dbReference>
<dbReference type="InterPro" id="IPR000719">
    <property type="entry name" value="Prot_kinase_dom"/>
</dbReference>
<dbReference type="GO" id="GO:0005524">
    <property type="term" value="F:ATP binding"/>
    <property type="evidence" value="ECO:0007669"/>
    <property type="project" value="UniProtKB-UniRule"/>
</dbReference>
<dbReference type="SUPFAM" id="SSF56112">
    <property type="entry name" value="Protein kinase-like (PK-like)"/>
    <property type="match status" value="1"/>
</dbReference>
<dbReference type="GO" id="GO:0004713">
    <property type="term" value="F:protein tyrosine kinase activity"/>
    <property type="evidence" value="ECO:0007669"/>
    <property type="project" value="TreeGrafter"/>
</dbReference>
<dbReference type="Gene3D" id="1.10.510.10">
    <property type="entry name" value="Transferase(Phosphotransferase) domain 1"/>
    <property type="match status" value="1"/>
</dbReference>
<reference evidence="10" key="2">
    <citation type="submission" date="2025-09" db="UniProtKB">
        <authorList>
            <consortium name="Ensembl"/>
        </authorList>
    </citation>
    <scope>IDENTIFICATION</scope>
</reference>
<evidence type="ECO:0000313" key="11">
    <source>
        <dbReference type="Proteomes" id="UP000694548"/>
    </source>
</evidence>
<dbReference type="Proteomes" id="UP000694548">
    <property type="component" value="Unassembled WGS sequence"/>
</dbReference>
<name>A0A8C6MCQ9_NOTFU</name>
<dbReference type="SMART" id="SM00220">
    <property type="entry name" value="S_TKc"/>
    <property type="match status" value="1"/>
</dbReference>
<dbReference type="GO" id="GO:0003714">
    <property type="term" value="F:transcription corepressor activity"/>
    <property type="evidence" value="ECO:0007669"/>
    <property type="project" value="TreeGrafter"/>
</dbReference>
<dbReference type="PROSITE" id="PS00108">
    <property type="entry name" value="PROTEIN_KINASE_ST"/>
    <property type="match status" value="1"/>
</dbReference>
<dbReference type="Gene3D" id="3.30.200.20">
    <property type="entry name" value="Phosphorylase Kinase, domain 1"/>
    <property type="match status" value="1"/>
</dbReference>
<dbReference type="GO" id="GO:0007224">
    <property type="term" value="P:smoothened signaling pathway"/>
    <property type="evidence" value="ECO:0007669"/>
    <property type="project" value="TreeGrafter"/>
</dbReference>
<dbReference type="GO" id="GO:0016605">
    <property type="term" value="C:PML body"/>
    <property type="evidence" value="ECO:0007669"/>
    <property type="project" value="TreeGrafter"/>
</dbReference>
<dbReference type="PROSITE" id="PS00107">
    <property type="entry name" value="PROTEIN_KINASE_ATP"/>
    <property type="match status" value="1"/>
</dbReference>
<reference evidence="10" key="1">
    <citation type="submission" date="2025-08" db="UniProtKB">
        <authorList>
            <consortium name="Ensembl"/>
        </authorList>
    </citation>
    <scope>IDENTIFICATION</scope>
</reference>
<evidence type="ECO:0000256" key="7">
    <source>
        <dbReference type="RuleBase" id="RU000304"/>
    </source>
</evidence>
<keyword evidence="5 6" id="KW-0067">ATP-binding</keyword>
<evidence type="ECO:0000256" key="2">
    <source>
        <dbReference type="ARBA" id="ARBA00022679"/>
    </source>
</evidence>
<accession>A0A8C6MCQ9</accession>
<evidence type="ECO:0000313" key="10">
    <source>
        <dbReference type="Ensembl" id="ENSNFUP00015032337.1"/>
    </source>
</evidence>
<dbReference type="PROSITE" id="PS50011">
    <property type="entry name" value="PROTEIN_KINASE_DOM"/>
    <property type="match status" value="1"/>
</dbReference>
<proteinExistence type="inferred from homology"/>
<feature type="binding site" evidence="6">
    <location>
        <position position="45"/>
    </location>
    <ligand>
        <name>ATP</name>
        <dbReference type="ChEBI" id="CHEBI:30616"/>
    </ligand>
</feature>
<dbReference type="InterPro" id="IPR011009">
    <property type="entry name" value="Kinase-like_dom_sf"/>
</dbReference>
<dbReference type="InterPro" id="IPR008271">
    <property type="entry name" value="Ser/Thr_kinase_AS"/>
</dbReference>
<evidence type="ECO:0000259" key="9">
    <source>
        <dbReference type="PROSITE" id="PS50011"/>
    </source>
</evidence>
<sequence length="442" mass="50261">CGYLGSGLYTGWLVVYCFETFLGGGSFGVVSKFKKLEDDSRVAVKLLTNKTSFTNEVRGLSCLRELDPNKSNIIRCIDHFPYKGSYLIFYELLDQDLCDFMAKRINKPLKMGEVRCIAKQLLVSLRELKHIHVTHLDIKPNNILLVNHSLWPFKVKLADLGLARKTRLVSLYDVYQNRHYRAPEIFLGLPRDEGMDMWSLGCVLIYLILGNSLFKNNSEYSVVSKMITLFGMPHKTSLDTGWRLKTPQEYKIKQKKRSTPTVPKTKPLAELLGQEKLKPDTTKFKDFLSMIDLFKRMLTMEAADRITPDDALNHSFITMENLPDASESLYVKFGKEVLARSERASPARVTEMEEDSDQSELSGQVKQSTFTLEKGVQLIHRSNIYQVEEVIGSSANGIVVKLVLCVVRQWTHAGGRQQSRKSLFRKENPYAVPQGGIFSVVS</sequence>
<dbReference type="PANTHER" id="PTHR24058:SF53">
    <property type="entry name" value="HOMEODOMAIN-INTERACTING PROTEIN KINASE 2"/>
    <property type="match status" value="1"/>
</dbReference>
<keyword evidence="4" id="KW-0418">Kinase</keyword>
<evidence type="ECO:0000256" key="6">
    <source>
        <dbReference type="PROSITE-ProRule" id="PRU10141"/>
    </source>
</evidence>
<dbReference type="GO" id="GO:0046332">
    <property type="term" value="F:SMAD binding"/>
    <property type="evidence" value="ECO:0007669"/>
    <property type="project" value="TreeGrafter"/>
</dbReference>
<evidence type="ECO:0000256" key="1">
    <source>
        <dbReference type="ARBA" id="ARBA00022527"/>
    </source>
</evidence>
<dbReference type="GO" id="GO:0003713">
    <property type="term" value="F:transcription coactivator activity"/>
    <property type="evidence" value="ECO:0007669"/>
    <property type="project" value="TreeGrafter"/>
</dbReference>
<dbReference type="PANTHER" id="PTHR24058">
    <property type="entry name" value="DUAL SPECIFICITY PROTEIN KINASE"/>
    <property type="match status" value="1"/>
</dbReference>
<feature type="region of interest" description="Disordered" evidence="8">
    <location>
        <begin position="344"/>
        <end position="364"/>
    </location>
</feature>
<keyword evidence="1 7" id="KW-0723">Serine/threonine-protein kinase</keyword>